<name>A0ABS8VZA1_9PROT</name>
<evidence type="ECO:0000313" key="3">
    <source>
        <dbReference type="EMBL" id="MCE0744808.1"/>
    </source>
</evidence>
<dbReference type="InterPro" id="IPR011528">
    <property type="entry name" value="NERD"/>
</dbReference>
<dbReference type="EMBL" id="JAJSOJ010000048">
    <property type="protein sequence ID" value="MCE0744808.1"/>
    <property type="molecule type" value="Genomic_DNA"/>
</dbReference>
<evidence type="ECO:0000313" key="4">
    <source>
        <dbReference type="Proteomes" id="UP001521074"/>
    </source>
</evidence>
<accession>A0ABS8VZA1</accession>
<gene>
    <name evidence="3" type="ORF">LWC05_13055</name>
</gene>
<feature type="compositionally biased region" description="Acidic residues" evidence="1">
    <location>
        <begin position="33"/>
        <end position="47"/>
    </location>
</feature>
<dbReference type="PROSITE" id="PS50965">
    <property type="entry name" value="NERD"/>
    <property type="match status" value="1"/>
</dbReference>
<sequence>MLTKPSEKPPTRNQPFTSYKPPTSYSSPPPTEPDGDLLSDLSDDEPPQEASVQSVSDAFENEQAIAKGLEGERRVNRILQTLGRPYLSNVYLRDERGTLTQIDHLVKMHWGIVVIETKTYGGFVSGTANPDTWKQNFRKFGSRKYYLFQNPFRQNYRHVCVVQHVSGLQRNVFSHVVLAGDARTSLFIHKQVIRLRRLKTELQKRPEKAPHIDYKDLDLAWNRLKQQAKANRGCEAEHLASLQSRSF</sequence>
<feature type="domain" description="NERD" evidence="2">
    <location>
        <begin position="67"/>
        <end position="185"/>
    </location>
</feature>
<evidence type="ECO:0000259" key="2">
    <source>
        <dbReference type="PROSITE" id="PS50965"/>
    </source>
</evidence>
<feature type="region of interest" description="Disordered" evidence="1">
    <location>
        <begin position="1"/>
        <end position="56"/>
    </location>
</feature>
<keyword evidence="4" id="KW-1185">Reference proteome</keyword>
<organism evidence="3 4">
    <name type="scientific">Acetobacter sicerae</name>
    <dbReference type="NCBI Taxonomy" id="85325"/>
    <lineage>
        <taxon>Bacteria</taxon>
        <taxon>Pseudomonadati</taxon>
        <taxon>Pseudomonadota</taxon>
        <taxon>Alphaproteobacteria</taxon>
        <taxon>Acetobacterales</taxon>
        <taxon>Acetobacteraceae</taxon>
        <taxon>Acetobacter</taxon>
    </lineage>
</organism>
<dbReference type="Pfam" id="PF08378">
    <property type="entry name" value="NERD"/>
    <property type="match status" value="1"/>
</dbReference>
<comment type="caution">
    <text evidence="3">The sequence shown here is derived from an EMBL/GenBank/DDBJ whole genome shotgun (WGS) entry which is preliminary data.</text>
</comment>
<dbReference type="Proteomes" id="UP001521074">
    <property type="component" value="Unassembled WGS sequence"/>
</dbReference>
<protein>
    <submittedName>
        <fullName evidence="3">NERD domain-containing protein</fullName>
    </submittedName>
</protein>
<feature type="compositionally biased region" description="Low complexity" evidence="1">
    <location>
        <begin position="15"/>
        <end position="26"/>
    </location>
</feature>
<dbReference type="RefSeq" id="WP_232878585.1">
    <property type="nucleotide sequence ID" value="NZ_JAJSOJ010000048.1"/>
</dbReference>
<reference evidence="3 4" key="1">
    <citation type="submission" date="2021-12" db="EMBL/GenBank/DDBJ databases">
        <title>Genome sequence of Acetobacter sicerae DmPark20a_162.</title>
        <authorList>
            <person name="Chaston J.M."/>
        </authorList>
    </citation>
    <scope>NUCLEOTIDE SEQUENCE [LARGE SCALE GENOMIC DNA]</scope>
    <source>
        <strain evidence="3 4">DmPark20a_162</strain>
    </source>
</reference>
<feature type="compositionally biased region" description="Basic and acidic residues" evidence="1">
    <location>
        <begin position="1"/>
        <end position="10"/>
    </location>
</feature>
<evidence type="ECO:0000256" key="1">
    <source>
        <dbReference type="SAM" id="MobiDB-lite"/>
    </source>
</evidence>
<proteinExistence type="predicted"/>